<protein>
    <submittedName>
        <fullName evidence="1">Uncharacterized protein</fullName>
    </submittedName>
</protein>
<dbReference type="Proteomes" id="UP001193081">
    <property type="component" value="Unassembled WGS sequence"/>
</dbReference>
<proteinExistence type="predicted"/>
<organism evidence="1 2">
    <name type="scientific">Candidatus Chloroploca mongolica</name>
    <dbReference type="NCBI Taxonomy" id="2528176"/>
    <lineage>
        <taxon>Bacteria</taxon>
        <taxon>Bacillati</taxon>
        <taxon>Chloroflexota</taxon>
        <taxon>Chloroflexia</taxon>
        <taxon>Chloroflexales</taxon>
        <taxon>Chloroflexineae</taxon>
        <taxon>Oscillochloridaceae</taxon>
        <taxon>Candidatus Chloroploca</taxon>
    </lineage>
</organism>
<keyword evidence="2" id="KW-1185">Reference proteome</keyword>
<evidence type="ECO:0000313" key="2">
    <source>
        <dbReference type="Proteomes" id="UP001193081"/>
    </source>
</evidence>
<dbReference type="RefSeq" id="WP_167857491.1">
    <property type="nucleotide sequence ID" value="NZ_SIJK02000049.1"/>
</dbReference>
<comment type="caution">
    <text evidence="1">The sequence shown here is derived from an EMBL/GenBank/DDBJ whole genome shotgun (WGS) entry which is preliminary data.</text>
</comment>
<gene>
    <name evidence="1" type="ORF">EYB53_019650</name>
</gene>
<accession>A0ABS4DET1</accession>
<reference evidence="1 2" key="1">
    <citation type="submission" date="2021-03" db="EMBL/GenBank/DDBJ databases">
        <authorList>
            <person name="Grouzdev D.S."/>
        </authorList>
    </citation>
    <scope>NUCLEOTIDE SEQUENCE [LARGE SCALE GENOMIC DNA]</scope>
    <source>
        <strain evidence="1 2">M50-1</strain>
    </source>
</reference>
<dbReference type="EMBL" id="SIJK02000049">
    <property type="protein sequence ID" value="MBP1467941.1"/>
    <property type="molecule type" value="Genomic_DNA"/>
</dbReference>
<evidence type="ECO:0000313" key="1">
    <source>
        <dbReference type="EMBL" id="MBP1467941.1"/>
    </source>
</evidence>
<sequence>MRTASLGERHGHMLRVHDLHLGTWERLMRLVTRSAGEGLVVAGKLSGDAM</sequence>
<name>A0ABS4DET1_9CHLR</name>